<dbReference type="PROSITE" id="PS51257">
    <property type="entry name" value="PROKAR_LIPOPROTEIN"/>
    <property type="match status" value="1"/>
</dbReference>
<proteinExistence type="predicted"/>
<dbReference type="AlphaFoldDB" id="A0A367RZ35"/>
<accession>A0A367RZ35</accession>
<name>A0A367RZ35_9NOSO</name>
<keyword evidence="2" id="KW-1185">Reference proteome</keyword>
<evidence type="ECO:0000313" key="2">
    <source>
        <dbReference type="Proteomes" id="UP000252107"/>
    </source>
</evidence>
<dbReference type="EMBL" id="LXQD01000025">
    <property type="protein sequence ID" value="RCJ41101.1"/>
    <property type="molecule type" value="Genomic_DNA"/>
</dbReference>
<organism evidence="1 2">
    <name type="scientific">Nostoc minutum NIES-26</name>
    <dbReference type="NCBI Taxonomy" id="1844469"/>
    <lineage>
        <taxon>Bacteria</taxon>
        <taxon>Bacillati</taxon>
        <taxon>Cyanobacteriota</taxon>
        <taxon>Cyanophyceae</taxon>
        <taxon>Nostocales</taxon>
        <taxon>Nostocaceae</taxon>
        <taxon>Nostoc</taxon>
    </lineage>
</organism>
<reference evidence="1" key="1">
    <citation type="submission" date="2016-04" db="EMBL/GenBank/DDBJ databases">
        <authorList>
            <person name="Tabuchi Yagui T.R."/>
        </authorList>
    </citation>
    <scope>NUCLEOTIDE SEQUENCE [LARGE SCALE GENOMIC DNA]</scope>
    <source>
        <strain evidence="1">NIES-26</strain>
    </source>
</reference>
<comment type="caution">
    <text evidence="1">The sequence shown here is derived from an EMBL/GenBank/DDBJ whole genome shotgun (WGS) entry which is preliminary data.</text>
</comment>
<evidence type="ECO:0008006" key="3">
    <source>
        <dbReference type="Google" id="ProtNLM"/>
    </source>
</evidence>
<protein>
    <recommendedName>
        <fullName evidence="3">Lipoprotein</fullName>
    </recommendedName>
</protein>
<gene>
    <name evidence="1" type="ORF">A6770_36230</name>
</gene>
<evidence type="ECO:0000313" key="1">
    <source>
        <dbReference type="EMBL" id="RCJ41101.1"/>
    </source>
</evidence>
<sequence>MSSKSLKHLTLDLVLPFVSLGILTACVQGKSETTTTLTQAQVETFIGPSERPNMILNVKREAGVCPQTVGIWTFLLPFEGGAEHTAVADIRNAKLLASGEKFLEYEAPLRQSYVSCVGSAKSERPRVYSLQFRNGKAYFRLDLNQATLNTTITYQGTGGFRPYVRWIAAE</sequence>
<dbReference type="Proteomes" id="UP000252107">
    <property type="component" value="Unassembled WGS sequence"/>
</dbReference>